<proteinExistence type="inferred from homology"/>
<dbReference type="EMBL" id="BAAAEN010000011">
    <property type="protein sequence ID" value="GAA0510735.1"/>
    <property type="molecule type" value="Genomic_DNA"/>
</dbReference>
<dbReference type="InterPro" id="IPR011856">
    <property type="entry name" value="tRNA_endonuc-like_dom_sf"/>
</dbReference>
<evidence type="ECO:0000313" key="5">
    <source>
        <dbReference type="Proteomes" id="UP001501706"/>
    </source>
</evidence>
<feature type="compositionally biased region" description="Low complexity" evidence="3">
    <location>
        <begin position="1"/>
        <end position="14"/>
    </location>
</feature>
<evidence type="ECO:0000256" key="1">
    <source>
        <dbReference type="ARBA" id="ARBA00006738"/>
    </source>
</evidence>
<comment type="caution">
    <text evidence="4">The sequence shown here is derived from an EMBL/GenBank/DDBJ whole genome shotgun (WGS) entry which is preliminary data.</text>
</comment>
<dbReference type="PANTHER" id="PTHR34039">
    <property type="entry name" value="UPF0102 PROTEIN YRAN"/>
    <property type="match status" value="1"/>
</dbReference>
<feature type="compositionally biased region" description="Basic residues" evidence="3">
    <location>
        <begin position="15"/>
        <end position="27"/>
    </location>
</feature>
<dbReference type="NCBIfam" id="TIGR00252">
    <property type="entry name" value="YraN family protein"/>
    <property type="match status" value="1"/>
</dbReference>
<evidence type="ECO:0000256" key="2">
    <source>
        <dbReference type="HAMAP-Rule" id="MF_00048"/>
    </source>
</evidence>
<evidence type="ECO:0000256" key="3">
    <source>
        <dbReference type="SAM" id="MobiDB-lite"/>
    </source>
</evidence>
<dbReference type="RefSeq" id="WP_343927750.1">
    <property type="nucleotide sequence ID" value="NZ_BAAAEN010000011.1"/>
</dbReference>
<keyword evidence="5" id="KW-1185">Reference proteome</keyword>
<protein>
    <recommendedName>
        <fullName evidence="2">UPF0102 protein GCM10009097_29930</fullName>
    </recommendedName>
</protein>
<dbReference type="NCBIfam" id="NF009150">
    <property type="entry name" value="PRK12497.1-3"/>
    <property type="match status" value="1"/>
</dbReference>
<dbReference type="HAMAP" id="MF_00048">
    <property type="entry name" value="UPF0102"/>
    <property type="match status" value="1"/>
</dbReference>
<gene>
    <name evidence="4" type="ORF">GCM10009097_29930</name>
</gene>
<dbReference type="InterPro" id="IPR011335">
    <property type="entry name" value="Restrct_endonuc-II-like"/>
</dbReference>
<feature type="region of interest" description="Disordered" evidence="3">
    <location>
        <begin position="1"/>
        <end position="49"/>
    </location>
</feature>
<comment type="similarity">
    <text evidence="1 2">Belongs to the UPF0102 family.</text>
</comment>
<dbReference type="PANTHER" id="PTHR34039:SF1">
    <property type="entry name" value="UPF0102 PROTEIN YRAN"/>
    <property type="match status" value="1"/>
</dbReference>
<dbReference type="Pfam" id="PF02021">
    <property type="entry name" value="UPF0102"/>
    <property type="match status" value="1"/>
</dbReference>
<organism evidence="4 5">
    <name type="scientific">Pigmentiphaga daeguensis</name>
    <dbReference type="NCBI Taxonomy" id="414049"/>
    <lineage>
        <taxon>Bacteria</taxon>
        <taxon>Pseudomonadati</taxon>
        <taxon>Pseudomonadota</taxon>
        <taxon>Betaproteobacteria</taxon>
        <taxon>Burkholderiales</taxon>
        <taxon>Alcaligenaceae</taxon>
        <taxon>Pigmentiphaga</taxon>
    </lineage>
</organism>
<dbReference type="Proteomes" id="UP001501706">
    <property type="component" value="Unassembled WGS sequence"/>
</dbReference>
<reference evidence="5" key="1">
    <citation type="journal article" date="2019" name="Int. J. Syst. Evol. Microbiol.">
        <title>The Global Catalogue of Microorganisms (GCM) 10K type strain sequencing project: providing services to taxonomists for standard genome sequencing and annotation.</title>
        <authorList>
            <consortium name="The Broad Institute Genomics Platform"/>
            <consortium name="The Broad Institute Genome Sequencing Center for Infectious Disease"/>
            <person name="Wu L."/>
            <person name="Ma J."/>
        </authorList>
    </citation>
    <scope>NUCLEOTIDE SEQUENCE [LARGE SCALE GENOMIC DNA]</scope>
    <source>
        <strain evidence="5">JCM 14330</strain>
    </source>
</reference>
<dbReference type="SUPFAM" id="SSF52980">
    <property type="entry name" value="Restriction endonuclease-like"/>
    <property type="match status" value="1"/>
</dbReference>
<evidence type="ECO:0000313" key="4">
    <source>
        <dbReference type="EMBL" id="GAA0510735.1"/>
    </source>
</evidence>
<name>A0ABP3M444_9BURK</name>
<dbReference type="Gene3D" id="3.40.1350.10">
    <property type="match status" value="1"/>
</dbReference>
<accession>A0ABP3M444</accession>
<sequence>MTAADTQAYALAHAAQRRAARRRPRPGRRQEAESPPRRSPTQQAGDRAEHAALAHLRAAGLVLVARNVACRAGEIDLVMREGPVLVFVEVRARALGRYGGAAASVGPAKRVRLARAAAHFLRTRWKGPLPPCRFDVLTFEADAPPRWIRHAFSLETLPGFR</sequence>
<dbReference type="InterPro" id="IPR003509">
    <property type="entry name" value="UPF0102_YraN-like"/>
</dbReference>